<evidence type="ECO:0000313" key="3">
    <source>
        <dbReference type="EMBL" id="NKC33620.1"/>
    </source>
</evidence>
<dbReference type="PROSITE" id="PS00370">
    <property type="entry name" value="PEP_ENZYMES_PHOS_SITE"/>
    <property type="match status" value="1"/>
</dbReference>
<dbReference type="SUPFAM" id="SSF56059">
    <property type="entry name" value="Glutathione synthetase ATP-binding domain-like"/>
    <property type="match status" value="1"/>
</dbReference>
<dbReference type="SUPFAM" id="SSF52009">
    <property type="entry name" value="Phosphohistidine domain"/>
    <property type="match status" value="1"/>
</dbReference>
<sequence length="528" mass="55449">MADSYAILRASPLAPGGAAEVGNKAWNLMRMAQAGLPVPPAFVLPTDWSARHAPADAVALNAALEGGIAALEAASGLGFGATWRPLLVSVRSGAAVSMPGMMETVLDVGLNAATVEGLIALTGNPRLAWDSYRRLVQGFSEVVAGQPTAPFDALVAAALVAAEVEQEAELDFRSLRGLTRAMLVCYRDLVGSAFPDDPRKQLRAATDAVFRSWNAPKAKSYRRLNGLDGAAGTAVTVQTMVYGNAGGTSGAGVGFTRNPATGERQFYFDFRFDAQGEDVVAGRQAMRDNDRLRQDLPDIWQRLDAMCRELEALFRDAQDFEFTVQDGALFLLQARRAKRTDWAALAIAVDLVEEGLLTPAEGLHLLDGIELEGVARTSFAPPVPATLAVAQVASLGVASGIIALDSNAVKRLTAAGESAIFVRHDTVTSDIEGMAMAAGILTATGGRTSHAAVVARQLGKVCLVGCPTLVIDLALRTCRIGQTTLREGEAISLDGNSGAVFPGTLAALAERPEHMLATIAGWRGEATA</sequence>
<comment type="caution">
    <text evidence="3">The sequence shown here is derived from an EMBL/GenBank/DDBJ whole genome shotgun (WGS) entry which is preliminary data.</text>
</comment>
<dbReference type="Gene3D" id="3.30.470.20">
    <property type="entry name" value="ATP-grasp fold, B domain"/>
    <property type="match status" value="1"/>
</dbReference>
<organism evidence="3 4">
    <name type="scientific">Falsiroseomonas selenitidurans</name>
    <dbReference type="NCBI Taxonomy" id="2716335"/>
    <lineage>
        <taxon>Bacteria</taxon>
        <taxon>Pseudomonadati</taxon>
        <taxon>Pseudomonadota</taxon>
        <taxon>Alphaproteobacteria</taxon>
        <taxon>Acetobacterales</taxon>
        <taxon>Roseomonadaceae</taxon>
        <taxon>Falsiroseomonas</taxon>
    </lineage>
</organism>
<dbReference type="InterPro" id="IPR010121">
    <property type="entry name" value="Pyruvate_phosphate_dikinase"/>
</dbReference>
<reference evidence="3 4" key="1">
    <citation type="submission" date="2020-03" db="EMBL/GenBank/DDBJ databases">
        <title>Roseomonas selenitidurans sp. nov. isolated from urban soil.</title>
        <authorList>
            <person name="Liu H."/>
        </authorList>
    </citation>
    <scope>NUCLEOTIDE SEQUENCE [LARGE SCALE GENOMIC DNA]</scope>
    <source>
        <strain evidence="3 4">BU-1</strain>
    </source>
</reference>
<keyword evidence="3" id="KW-0670">Pyruvate</keyword>
<dbReference type="InterPro" id="IPR018274">
    <property type="entry name" value="PEP_util_AS"/>
</dbReference>
<protein>
    <submittedName>
        <fullName evidence="3">Pyruvate, phosphate dikinase</fullName>
    </submittedName>
</protein>
<dbReference type="Pfam" id="PF01326">
    <property type="entry name" value="PPDK_N"/>
    <property type="match status" value="1"/>
</dbReference>
<dbReference type="Gene3D" id="1.20.80.30">
    <property type="match status" value="1"/>
</dbReference>
<dbReference type="Proteomes" id="UP000787635">
    <property type="component" value="Unassembled WGS sequence"/>
</dbReference>
<dbReference type="InterPro" id="IPR013815">
    <property type="entry name" value="ATP_grasp_subdomain_1"/>
</dbReference>
<dbReference type="InterPro" id="IPR036637">
    <property type="entry name" value="Phosphohistidine_dom_sf"/>
</dbReference>
<feature type="domain" description="Pyruvate phosphate dikinase AMP/ATP-binding" evidence="2">
    <location>
        <begin position="64"/>
        <end position="283"/>
    </location>
</feature>
<dbReference type="Gene3D" id="3.30.1490.20">
    <property type="entry name" value="ATP-grasp fold, A domain"/>
    <property type="match status" value="1"/>
</dbReference>
<dbReference type="PANTHER" id="PTHR22931">
    <property type="entry name" value="PHOSPHOENOLPYRUVATE DIKINASE-RELATED"/>
    <property type="match status" value="1"/>
</dbReference>
<gene>
    <name evidence="3" type="ORF">HEQ75_22350</name>
</gene>
<evidence type="ECO:0000313" key="4">
    <source>
        <dbReference type="Proteomes" id="UP000787635"/>
    </source>
</evidence>
<dbReference type="EMBL" id="JAAVNE010000049">
    <property type="protein sequence ID" value="NKC33620.1"/>
    <property type="molecule type" value="Genomic_DNA"/>
</dbReference>
<proteinExistence type="predicted"/>
<dbReference type="Gene3D" id="3.50.30.10">
    <property type="entry name" value="Phosphohistidine domain"/>
    <property type="match status" value="1"/>
</dbReference>
<dbReference type="Gene3D" id="1.10.189.10">
    <property type="entry name" value="Pyruvate Phosphate Dikinase, domain 2"/>
    <property type="match status" value="1"/>
</dbReference>
<accession>A0ABX1E8S4</accession>
<dbReference type="InterPro" id="IPR002192">
    <property type="entry name" value="PPDK_AMP/ATP-bd"/>
</dbReference>
<dbReference type="InterPro" id="IPR008279">
    <property type="entry name" value="PEP-util_enz_mobile_dom"/>
</dbReference>
<dbReference type="PANTHER" id="PTHR22931:SF9">
    <property type="entry name" value="PYRUVATE, PHOSPHATE DIKINASE 1, CHLOROPLASTIC"/>
    <property type="match status" value="1"/>
</dbReference>
<keyword evidence="4" id="KW-1185">Reference proteome</keyword>
<dbReference type="Pfam" id="PF00391">
    <property type="entry name" value="PEP-utilizers"/>
    <property type="match status" value="1"/>
</dbReference>
<evidence type="ECO:0000259" key="2">
    <source>
        <dbReference type="Pfam" id="PF01326"/>
    </source>
</evidence>
<feature type="domain" description="PEP-utilising enzyme mobile" evidence="1">
    <location>
        <begin position="417"/>
        <end position="498"/>
    </location>
</feature>
<dbReference type="RefSeq" id="WP_168034343.1">
    <property type="nucleotide sequence ID" value="NZ_JAAVNE010000049.1"/>
</dbReference>
<name>A0ABX1E8S4_9PROT</name>
<evidence type="ECO:0000259" key="1">
    <source>
        <dbReference type="Pfam" id="PF00391"/>
    </source>
</evidence>